<evidence type="ECO:0000313" key="1">
    <source>
        <dbReference type="EMBL" id="CAG8499742.1"/>
    </source>
</evidence>
<feature type="non-terminal residue" evidence="1">
    <location>
        <position position="331"/>
    </location>
</feature>
<evidence type="ECO:0000313" key="2">
    <source>
        <dbReference type="Proteomes" id="UP000789572"/>
    </source>
</evidence>
<proteinExistence type="predicted"/>
<dbReference type="Proteomes" id="UP000789572">
    <property type="component" value="Unassembled WGS sequence"/>
</dbReference>
<accession>A0A9N9EZ73</accession>
<protein>
    <submittedName>
        <fullName evidence="1">7154_t:CDS:1</fullName>
    </submittedName>
</protein>
<dbReference type="EMBL" id="CAJVPJ010000236">
    <property type="protein sequence ID" value="CAG8499742.1"/>
    <property type="molecule type" value="Genomic_DNA"/>
</dbReference>
<gene>
    <name evidence="1" type="ORF">POCULU_LOCUS2509</name>
</gene>
<keyword evidence="2" id="KW-1185">Reference proteome</keyword>
<reference evidence="1" key="1">
    <citation type="submission" date="2021-06" db="EMBL/GenBank/DDBJ databases">
        <authorList>
            <person name="Kallberg Y."/>
            <person name="Tangrot J."/>
            <person name="Rosling A."/>
        </authorList>
    </citation>
    <scope>NUCLEOTIDE SEQUENCE</scope>
    <source>
        <strain evidence="1">IA702</strain>
    </source>
</reference>
<dbReference type="AlphaFoldDB" id="A0A9N9EZ73"/>
<name>A0A9N9EZ73_9GLOM</name>
<dbReference type="OrthoDB" id="2225686at2759"/>
<organism evidence="1 2">
    <name type="scientific">Paraglomus occultum</name>
    <dbReference type="NCBI Taxonomy" id="144539"/>
    <lineage>
        <taxon>Eukaryota</taxon>
        <taxon>Fungi</taxon>
        <taxon>Fungi incertae sedis</taxon>
        <taxon>Mucoromycota</taxon>
        <taxon>Glomeromycotina</taxon>
        <taxon>Glomeromycetes</taxon>
        <taxon>Paraglomerales</taxon>
        <taxon>Paraglomeraceae</taxon>
        <taxon>Paraglomus</taxon>
    </lineage>
</organism>
<comment type="caution">
    <text evidence="1">The sequence shown here is derived from an EMBL/GenBank/DDBJ whole genome shotgun (WGS) entry which is preliminary data.</text>
</comment>
<sequence length="331" mass="37592">MSRLFDQPAKNWTYDAIVANYCIDDNVGRALNGIKQDLQQRAERGDCDAAQAKKILTSGWQLGYCVSPSDGRVPLPKVPKGSTRILSDILTMYYIDISFRLNKQLVKAVKTHSNISQIRFDKLMSNNEAGTVLKRKAVNIDDSYFRSSTPSPVLQPSSPTPSKMTNIFSDEDDESDVFISDTKFAFDCPIIINDVIGLNLGPSPRKESRWFISGMNVSEKWHLFKKKSLELANRDGLFVESHTQQILSLSHILLLKPKQHCPLMVEVFSAELLEIMHKDILQKLTKQETEFDDEILMKLVRIVKRLQRKEITRDNAVSELQILAVGRSYGE</sequence>